<evidence type="ECO:0000259" key="2">
    <source>
        <dbReference type="PROSITE" id="PS51186"/>
    </source>
</evidence>
<sequence length="186" mass="20065">MIALRPATPDDAAAVAAIYAPHVLAGTVSFETEVPDTRAMRTRMASSAGLYPWIVATTGEATGGVLGYAYATRFSEREAYRWAVETTIYVADVAQRQGVGRLLYEGLIDTLRAQGFTQAIGRIALPNSASITLHEQVGFRRAGVFRAIGHKHGQWIDVGYWQCALAEPTAPPAEPKRFADTGVVRG</sequence>
<feature type="transmembrane region" description="Helical" evidence="1">
    <location>
        <begin position="12"/>
        <end position="30"/>
    </location>
</feature>
<gene>
    <name evidence="3" type="ORF">MC45_08995</name>
</gene>
<dbReference type="PROSITE" id="PS51186">
    <property type="entry name" value="GNAT"/>
    <property type="match status" value="1"/>
</dbReference>
<dbReference type="STRING" id="1549858.MC45_08995"/>
<dbReference type="HOGENOM" id="CLU_013985_4_2_5"/>
<dbReference type="AlphaFoldDB" id="A0A097EG01"/>
<reference evidence="3 4" key="1">
    <citation type="submission" date="2014-09" db="EMBL/GenBank/DDBJ databases">
        <title>Using Illumina technology Improving SMRT sequencing Genome Assembly by RASTools.</title>
        <authorList>
            <person name="Zhou Y."/>
            <person name="Ma T."/>
            <person name="Liu T."/>
        </authorList>
    </citation>
    <scope>NUCLEOTIDE SEQUENCE [LARGE SCALE GENOMIC DNA]</scope>
    <source>
        <strain evidence="3 4">ATCC 55669</strain>
    </source>
</reference>
<keyword evidence="1" id="KW-0472">Membrane</keyword>
<keyword evidence="4" id="KW-1185">Reference proteome</keyword>
<dbReference type="EMBL" id="CP009571">
    <property type="protein sequence ID" value="AIT06478.1"/>
    <property type="molecule type" value="Genomic_DNA"/>
</dbReference>
<protein>
    <submittedName>
        <fullName evidence="3">Acetyltransferase</fullName>
    </submittedName>
</protein>
<keyword evidence="1" id="KW-1133">Transmembrane helix</keyword>
<dbReference type="PANTHER" id="PTHR43072:SF8">
    <property type="entry name" value="ACYLTRANSFERASE FABY-RELATED"/>
    <property type="match status" value="1"/>
</dbReference>
<dbReference type="GO" id="GO:0016747">
    <property type="term" value="F:acyltransferase activity, transferring groups other than amino-acyl groups"/>
    <property type="evidence" value="ECO:0007669"/>
    <property type="project" value="InterPro"/>
</dbReference>
<organism evidence="3 4">
    <name type="scientific">Sphingomonas taxi</name>
    <dbReference type="NCBI Taxonomy" id="1549858"/>
    <lineage>
        <taxon>Bacteria</taxon>
        <taxon>Pseudomonadati</taxon>
        <taxon>Pseudomonadota</taxon>
        <taxon>Alphaproteobacteria</taxon>
        <taxon>Sphingomonadales</taxon>
        <taxon>Sphingomonadaceae</taxon>
        <taxon>Sphingomonas</taxon>
    </lineage>
</organism>
<dbReference type="InterPro" id="IPR016181">
    <property type="entry name" value="Acyl_CoA_acyltransferase"/>
</dbReference>
<dbReference type="InterPro" id="IPR000182">
    <property type="entry name" value="GNAT_dom"/>
</dbReference>
<accession>A0A097EG01</accession>
<dbReference type="eggNOG" id="COG1247">
    <property type="taxonomic scope" value="Bacteria"/>
</dbReference>
<dbReference type="Proteomes" id="UP000033200">
    <property type="component" value="Chromosome"/>
</dbReference>
<dbReference type="SUPFAM" id="SSF55729">
    <property type="entry name" value="Acyl-CoA N-acyltransferases (Nat)"/>
    <property type="match status" value="1"/>
</dbReference>
<evidence type="ECO:0000256" key="1">
    <source>
        <dbReference type="SAM" id="Phobius"/>
    </source>
</evidence>
<evidence type="ECO:0000313" key="3">
    <source>
        <dbReference type="EMBL" id="AIT06478.1"/>
    </source>
</evidence>
<feature type="domain" description="N-acetyltransferase" evidence="2">
    <location>
        <begin position="2"/>
        <end position="166"/>
    </location>
</feature>
<keyword evidence="3" id="KW-0808">Transferase</keyword>
<evidence type="ECO:0000313" key="4">
    <source>
        <dbReference type="Proteomes" id="UP000033200"/>
    </source>
</evidence>
<dbReference type="Gene3D" id="3.40.630.30">
    <property type="match status" value="1"/>
</dbReference>
<proteinExistence type="predicted"/>
<feature type="transmembrane region" description="Helical" evidence="1">
    <location>
        <begin position="50"/>
        <end position="71"/>
    </location>
</feature>
<dbReference type="RefSeq" id="WP_038662043.1">
    <property type="nucleotide sequence ID" value="NZ_CP009571.1"/>
</dbReference>
<dbReference type="Pfam" id="PF13420">
    <property type="entry name" value="Acetyltransf_4"/>
    <property type="match status" value="1"/>
</dbReference>
<dbReference type="CDD" id="cd04301">
    <property type="entry name" value="NAT_SF"/>
    <property type="match status" value="1"/>
</dbReference>
<keyword evidence="1" id="KW-0812">Transmembrane</keyword>
<dbReference type="PANTHER" id="PTHR43072">
    <property type="entry name" value="N-ACETYLTRANSFERASE"/>
    <property type="match status" value="1"/>
</dbReference>
<name>A0A097EG01_9SPHN</name>
<dbReference type="KEGG" id="stax:MC45_08995"/>